<evidence type="ECO:0000256" key="1">
    <source>
        <dbReference type="SAM" id="MobiDB-lite"/>
    </source>
</evidence>
<dbReference type="PROSITE" id="PS51782">
    <property type="entry name" value="LYSM"/>
    <property type="match status" value="1"/>
</dbReference>
<keyword evidence="5" id="KW-1185">Reference proteome</keyword>
<reference evidence="5" key="1">
    <citation type="journal article" date="2019" name="Int. J. Syst. Evol. Microbiol.">
        <title>The Global Catalogue of Microorganisms (GCM) 10K type strain sequencing project: providing services to taxonomists for standard genome sequencing and annotation.</title>
        <authorList>
            <consortium name="The Broad Institute Genomics Platform"/>
            <consortium name="The Broad Institute Genome Sequencing Center for Infectious Disease"/>
            <person name="Wu L."/>
            <person name="Ma J."/>
        </authorList>
    </citation>
    <scope>NUCLEOTIDE SEQUENCE [LARGE SCALE GENOMIC DNA]</scope>
    <source>
        <strain evidence="5">JCM 17459</strain>
    </source>
</reference>
<protein>
    <recommendedName>
        <fullName evidence="3">LysM domain-containing protein</fullName>
    </recommendedName>
</protein>
<keyword evidence="2" id="KW-0472">Membrane</keyword>
<dbReference type="RefSeq" id="WP_345038666.1">
    <property type="nucleotide sequence ID" value="NZ_BAABBA010000004.1"/>
</dbReference>
<organism evidence="4 5">
    <name type="scientific">Georgenia daeguensis</name>
    <dbReference type="NCBI Taxonomy" id="908355"/>
    <lineage>
        <taxon>Bacteria</taxon>
        <taxon>Bacillati</taxon>
        <taxon>Actinomycetota</taxon>
        <taxon>Actinomycetes</taxon>
        <taxon>Micrococcales</taxon>
        <taxon>Bogoriellaceae</taxon>
        <taxon>Georgenia</taxon>
    </lineage>
</organism>
<dbReference type="EMBL" id="BAABBA010000004">
    <property type="protein sequence ID" value="GAA4286786.1"/>
    <property type="molecule type" value="Genomic_DNA"/>
</dbReference>
<evidence type="ECO:0000256" key="2">
    <source>
        <dbReference type="SAM" id="Phobius"/>
    </source>
</evidence>
<evidence type="ECO:0000313" key="4">
    <source>
        <dbReference type="EMBL" id="GAA4286786.1"/>
    </source>
</evidence>
<keyword evidence="2" id="KW-0812">Transmembrane</keyword>
<dbReference type="Proteomes" id="UP001499841">
    <property type="component" value="Unassembled WGS sequence"/>
</dbReference>
<sequence>MSALVAQPAWSAPARPARRRVGTRPAGRGSLQLVGPGFVPPVVAPAAPVRPVVSRPPREEAPGLRLTARGRRVLTTLALLAATGASVGLGALVGTAANPASSSATTTVTVAPGQTLWSLASATAAPGEDPRDVLAEITELNGLASSELAVGQELLVPVD</sequence>
<dbReference type="Gene3D" id="3.10.350.10">
    <property type="entry name" value="LysM domain"/>
    <property type="match status" value="1"/>
</dbReference>
<name>A0ABP8ES25_9MICO</name>
<dbReference type="SMART" id="SM00257">
    <property type="entry name" value="LysM"/>
    <property type="match status" value="1"/>
</dbReference>
<gene>
    <name evidence="4" type="ORF">GCM10022262_11450</name>
</gene>
<dbReference type="InterPro" id="IPR036779">
    <property type="entry name" value="LysM_dom_sf"/>
</dbReference>
<accession>A0ABP8ES25</accession>
<feature type="region of interest" description="Disordered" evidence="1">
    <location>
        <begin position="1"/>
        <end position="34"/>
    </location>
</feature>
<keyword evidence="2" id="KW-1133">Transmembrane helix</keyword>
<proteinExistence type="predicted"/>
<comment type="caution">
    <text evidence="4">The sequence shown here is derived from an EMBL/GenBank/DDBJ whole genome shotgun (WGS) entry which is preliminary data.</text>
</comment>
<evidence type="ECO:0000313" key="5">
    <source>
        <dbReference type="Proteomes" id="UP001499841"/>
    </source>
</evidence>
<feature type="domain" description="LysM" evidence="3">
    <location>
        <begin position="106"/>
        <end position="156"/>
    </location>
</feature>
<feature type="compositionally biased region" description="Low complexity" evidence="1">
    <location>
        <begin position="1"/>
        <end position="15"/>
    </location>
</feature>
<dbReference type="Pfam" id="PF01476">
    <property type="entry name" value="LysM"/>
    <property type="match status" value="1"/>
</dbReference>
<evidence type="ECO:0000259" key="3">
    <source>
        <dbReference type="PROSITE" id="PS51782"/>
    </source>
</evidence>
<feature type="transmembrane region" description="Helical" evidence="2">
    <location>
        <begin position="73"/>
        <end position="93"/>
    </location>
</feature>
<dbReference type="InterPro" id="IPR018392">
    <property type="entry name" value="LysM"/>
</dbReference>